<dbReference type="AlphaFoldDB" id="A0A5C5XTR7"/>
<reference evidence="1 2" key="1">
    <citation type="submission" date="2019-02" db="EMBL/GenBank/DDBJ databases">
        <title>Deep-cultivation of Planctomycetes and their phenomic and genomic characterization uncovers novel biology.</title>
        <authorList>
            <person name="Wiegand S."/>
            <person name="Jogler M."/>
            <person name="Boedeker C."/>
            <person name="Pinto D."/>
            <person name="Vollmers J."/>
            <person name="Rivas-Marin E."/>
            <person name="Kohn T."/>
            <person name="Peeters S.H."/>
            <person name="Heuer A."/>
            <person name="Rast P."/>
            <person name="Oberbeckmann S."/>
            <person name="Bunk B."/>
            <person name="Jeske O."/>
            <person name="Meyerdierks A."/>
            <person name="Storesund J.E."/>
            <person name="Kallscheuer N."/>
            <person name="Luecker S."/>
            <person name="Lage O.M."/>
            <person name="Pohl T."/>
            <person name="Merkel B.J."/>
            <person name="Hornburger P."/>
            <person name="Mueller R.-W."/>
            <person name="Bruemmer F."/>
            <person name="Labrenz M."/>
            <person name="Spormann A.M."/>
            <person name="Op Den Camp H."/>
            <person name="Overmann J."/>
            <person name="Amann R."/>
            <person name="Jetten M.S.M."/>
            <person name="Mascher T."/>
            <person name="Medema M.H."/>
            <person name="Devos D.P."/>
            <person name="Kaster A.-K."/>
            <person name="Ovreas L."/>
            <person name="Rohde M."/>
            <person name="Galperin M.Y."/>
            <person name="Jogler C."/>
        </authorList>
    </citation>
    <scope>NUCLEOTIDE SEQUENCE [LARGE SCALE GENOMIC DNA]</scope>
    <source>
        <strain evidence="1 2">CA85</strain>
    </source>
</reference>
<gene>
    <name evidence="1" type="ORF">CA85_27730</name>
</gene>
<comment type="caution">
    <text evidence="1">The sequence shown here is derived from an EMBL/GenBank/DDBJ whole genome shotgun (WGS) entry which is preliminary data.</text>
</comment>
<accession>A0A5C5XTR7</accession>
<evidence type="ECO:0000313" key="2">
    <source>
        <dbReference type="Proteomes" id="UP000318053"/>
    </source>
</evidence>
<dbReference type="EMBL" id="SJPK01000005">
    <property type="protein sequence ID" value="TWT66676.1"/>
    <property type="molecule type" value="Genomic_DNA"/>
</dbReference>
<protein>
    <submittedName>
        <fullName evidence="1">Uncharacterized protein</fullName>
    </submittedName>
</protein>
<proteinExistence type="predicted"/>
<sequence>MIARPRLVSASATFANPDVPRLESGLTLADRPVDLIDVGSAMVSRGP</sequence>
<dbReference type="Proteomes" id="UP000318053">
    <property type="component" value="Unassembled WGS sequence"/>
</dbReference>
<keyword evidence="2" id="KW-1185">Reference proteome</keyword>
<name>A0A5C5XTR7_9BACT</name>
<organism evidence="1 2">
    <name type="scientific">Allorhodopirellula solitaria</name>
    <dbReference type="NCBI Taxonomy" id="2527987"/>
    <lineage>
        <taxon>Bacteria</taxon>
        <taxon>Pseudomonadati</taxon>
        <taxon>Planctomycetota</taxon>
        <taxon>Planctomycetia</taxon>
        <taxon>Pirellulales</taxon>
        <taxon>Pirellulaceae</taxon>
        <taxon>Allorhodopirellula</taxon>
    </lineage>
</organism>
<evidence type="ECO:0000313" key="1">
    <source>
        <dbReference type="EMBL" id="TWT66676.1"/>
    </source>
</evidence>